<reference evidence="3" key="1">
    <citation type="journal article" date="2019" name="Sci. Rep.">
        <title>Draft genome of Tanacetum cinerariifolium, the natural source of mosquito coil.</title>
        <authorList>
            <person name="Yamashiro T."/>
            <person name="Shiraishi A."/>
            <person name="Satake H."/>
            <person name="Nakayama K."/>
        </authorList>
    </citation>
    <scope>NUCLEOTIDE SEQUENCE</scope>
</reference>
<feature type="domain" description="Tf2-1-like SH3-like" evidence="2">
    <location>
        <begin position="1"/>
        <end position="61"/>
    </location>
</feature>
<keyword evidence="1" id="KW-1133">Transmembrane helix</keyword>
<accession>A0A6L2LSI0</accession>
<keyword evidence="1" id="KW-0812">Transmembrane</keyword>
<keyword evidence="3" id="KW-0808">Transferase</keyword>
<keyword evidence="3" id="KW-0548">Nucleotidyltransferase</keyword>
<dbReference type="EMBL" id="BKCJ010004813">
    <property type="protein sequence ID" value="GEU63244.1"/>
    <property type="molecule type" value="Genomic_DNA"/>
</dbReference>
<gene>
    <name evidence="3" type="ORF">Tci_035222</name>
</gene>
<dbReference type="GO" id="GO:0003964">
    <property type="term" value="F:RNA-directed DNA polymerase activity"/>
    <property type="evidence" value="ECO:0007669"/>
    <property type="project" value="UniProtKB-KW"/>
</dbReference>
<feature type="transmembrane region" description="Helical" evidence="1">
    <location>
        <begin position="168"/>
        <end position="189"/>
    </location>
</feature>
<name>A0A6L2LSI0_TANCI</name>
<proteinExistence type="predicted"/>
<dbReference type="AlphaFoldDB" id="A0A6L2LSI0"/>
<organism evidence="3">
    <name type="scientific">Tanacetum cinerariifolium</name>
    <name type="common">Dalmatian daisy</name>
    <name type="synonym">Chrysanthemum cinerariifolium</name>
    <dbReference type="NCBI Taxonomy" id="118510"/>
    <lineage>
        <taxon>Eukaryota</taxon>
        <taxon>Viridiplantae</taxon>
        <taxon>Streptophyta</taxon>
        <taxon>Embryophyta</taxon>
        <taxon>Tracheophyta</taxon>
        <taxon>Spermatophyta</taxon>
        <taxon>Magnoliopsida</taxon>
        <taxon>eudicotyledons</taxon>
        <taxon>Gunneridae</taxon>
        <taxon>Pentapetalae</taxon>
        <taxon>asterids</taxon>
        <taxon>campanulids</taxon>
        <taxon>Asterales</taxon>
        <taxon>Asteraceae</taxon>
        <taxon>Asteroideae</taxon>
        <taxon>Anthemideae</taxon>
        <taxon>Anthemidinae</taxon>
        <taxon>Tanacetum</taxon>
    </lineage>
</organism>
<keyword evidence="3" id="KW-0695">RNA-directed DNA polymerase</keyword>
<dbReference type="PANTHER" id="PTHR46148">
    <property type="entry name" value="CHROMO DOMAIN-CONTAINING PROTEIN"/>
    <property type="match status" value="1"/>
</dbReference>
<protein>
    <submittedName>
        <fullName evidence="3">Putative reverse transcriptase domain-containing protein</fullName>
    </submittedName>
</protein>
<dbReference type="InterPro" id="IPR056924">
    <property type="entry name" value="SH3_Tf2-1"/>
</dbReference>
<evidence type="ECO:0000313" key="3">
    <source>
        <dbReference type="EMBL" id="GEU63244.1"/>
    </source>
</evidence>
<comment type="caution">
    <text evidence="3">The sequence shown here is derived from an EMBL/GenBank/DDBJ whole genome shotgun (WGS) entry which is preliminary data.</text>
</comment>
<keyword evidence="1" id="KW-0472">Membrane</keyword>
<evidence type="ECO:0000256" key="1">
    <source>
        <dbReference type="SAM" id="Phobius"/>
    </source>
</evidence>
<sequence length="317" mass="36313">MLKVSPWKGVIRFGKHGKLSPRYIGPFKILERVGPVAYKLELPRELQGIHNTFHVSNLKKCLSDESLIIPLDEVQLDDKLHVIEEPAEIMDREVKILKQSCIPIVKVRWNSRRGPEYTWECEDQIKTKEDHRSDIGLEQMSMWKSVHFLQRGLGPSYLCFPLALKVSCLLFCWWWVVVVVMIIGIVVIVDGGVSHIIKLSFVIIVTFPSMLWGRSPMKASIIFSVFGTMFGHKTANSWNLLTVQQKEFKTLRDRYGNNGMSDPIGGLDTKIHQSVVDLIGDEDPSDKDRDKKTSMSKRYLVKLFEESGEMLPDEAEK</sequence>
<feature type="transmembrane region" description="Helical" evidence="1">
    <location>
        <begin position="195"/>
        <end position="213"/>
    </location>
</feature>
<dbReference type="Pfam" id="PF24626">
    <property type="entry name" value="SH3_Tf2-1"/>
    <property type="match status" value="1"/>
</dbReference>
<dbReference type="PANTHER" id="PTHR46148:SF59">
    <property type="entry name" value="NUCLEOTIDYLTRANSFERASE, RIBONUCLEASE H"/>
    <property type="match status" value="1"/>
</dbReference>
<evidence type="ECO:0000259" key="2">
    <source>
        <dbReference type="Pfam" id="PF24626"/>
    </source>
</evidence>